<dbReference type="EMBL" id="WTPW01000898">
    <property type="protein sequence ID" value="KAF0470750.1"/>
    <property type="molecule type" value="Genomic_DNA"/>
</dbReference>
<comment type="caution">
    <text evidence="2">The sequence shown here is derived from an EMBL/GenBank/DDBJ whole genome shotgun (WGS) entry which is preliminary data.</text>
</comment>
<sequence>MTELSEKPTILSNSSEHVDTRTIRVFAGTFNVSGQYASESLSPWLECAHDIDVYAIGFQEVDLSAEAFLLNDNIKEEEWSDAVLKALGDKAGNYWKIMSKRLVGIVLMVLVKKEHHPYIKDIRGDSAGVGLMGMMGNKGGVAIRFRFHDSYLCFVNCHLAANPSGLERRNQDYMEICRRLTFPIDTSEGFSSLYGWVGDYIPPSAKYAAAAVVGMGGMIIPGMNALNNQSTDAVGAGTIISIFDNDHLIWMGDLNYRIDLPEPGIKPLLEKGDIELLLNFDQLNMQRRNKQAFYEFEEGTITFPPTYKYDFGTNIFDTSEKRRMPAWTDRILWRSKESNWCRQLMYKSHMDIMLSDHKPVNSIFELKLKICPPEKLDVPEHEDDEMIMYNNVIILKDNGCEQTK</sequence>
<reference evidence="2 3" key="1">
    <citation type="journal article" date="2019" name="Environ. Microbiol.">
        <title>At the nexus of three kingdoms: the genome of the mycorrhizal fungus Gigaspora margarita provides insights into plant, endobacterial and fungal interactions.</title>
        <authorList>
            <person name="Venice F."/>
            <person name="Ghignone S."/>
            <person name="Salvioli di Fossalunga A."/>
            <person name="Amselem J."/>
            <person name="Novero M."/>
            <person name="Xianan X."/>
            <person name="Sedzielewska Toro K."/>
            <person name="Morin E."/>
            <person name="Lipzen A."/>
            <person name="Grigoriev I.V."/>
            <person name="Henrissat B."/>
            <person name="Martin F.M."/>
            <person name="Bonfante P."/>
        </authorList>
    </citation>
    <scope>NUCLEOTIDE SEQUENCE [LARGE SCALE GENOMIC DNA]</scope>
    <source>
        <strain evidence="2 3">BEG34</strain>
    </source>
</reference>
<gene>
    <name evidence="2" type="ORF">F8M41_025296</name>
</gene>
<dbReference type="InterPro" id="IPR036691">
    <property type="entry name" value="Endo/exonu/phosph_ase_sf"/>
</dbReference>
<dbReference type="Proteomes" id="UP000439903">
    <property type="component" value="Unassembled WGS sequence"/>
</dbReference>
<dbReference type="GO" id="GO:0046856">
    <property type="term" value="P:phosphatidylinositol dephosphorylation"/>
    <property type="evidence" value="ECO:0007669"/>
    <property type="project" value="InterPro"/>
</dbReference>
<evidence type="ECO:0000259" key="1">
    <source>
        <dbReference type="SMART" id="SM00128"/>
    </source>
</evidence>
<dbReference type="SUPFAM" id="SSF56219">
    <property type="entry name" value="DNase I-like"/>
    <property type="match status" value="1"/>
</dbReference>
<keyword evidence="3" id="KW-1185">Reference proteome</keyword>
<dbReference type="InterPro" id="IPR046985">
    <property type="entry name" value="IP5"/>
</dbReference>
<name>A0A8H4A9Z2_GIGMA</name>
<feature type="domain" description="Inositol polyphosphate-related phosphatase" evidence="1">
    <location>
        <begin position="21"/>
        <end position="372"/>
    </location>
</feature>
<dbReference type="OrthoDB" id="7862313at2759"/>
<evidence type="ECO:0000313" key="3">
    <source>
        <dbReference type="Proteomes" id="UP000439903"/>
    </source>
</evidence>
<dbReference type="Pfam" id="PF22669">
    <property type="entry name" value="Exo_endo_phos2"/>
    <property type="match status" value="1"/>
</dbReference>
<protein>
    <submittedName>
        <fullName evidence="2">DNase I-like protein</fullName>
    </submittedName>
</protein>
<dbReference type="SMART" id="SM00128">
    <property type="entry name" value="IPPc"/>
    <property type="match status" value="1"/>
</dbReference>
<evidence type="ECO:0000313" key="2">
    <source>
        <dbReference type="EMBL" id="KAF0470750.1"/>
    </source>
</evidence>
<proteinExistence type="predicted"/>
<dbReference type="PANTHER" id="PTHR11200">
    <property type="entry name" value="INOSITOL 5-PHOSPHATASE"/>
    <property type="match status" value="1"/>
</dbReference>
<dbReference type="Gene3D" id="3.60.10.10">
    <property type="entry name" value="Endonuclease/exonuclease/phosphatase"/>
    <property type="match status" value="1"/>
</dbReference>
<dbReference type="PANTHER" id="PTHR11200:SF300">
    <property type="entry name" value="TYPE II INOSITOL 1,4,5-TRISPHOSPHATE 5-PHOSPHATASE"/>
    <property type="match status" value="1"/>
</dbReference>
<dbReference type="GO" id="GO:0004439">
    <property type="term" value="F:phosphatidylinositol-4,5-bisphosphate 5-phosphatase activity"/>
    <property type="evidence" value="ECO:0007669"/>
    <property type="project" value="TreeGrafter"/>
</dbReference>
<accession>A0A8H4A9Z2</accession>
<dbReference type="AlphaFoldDB" id="A0A8H4A9Z2"/>
<dbReference type="InterPro" id="IPR000300">
    <property type="entry name" value="IPPc"/>
</dbReference>
<organism evidence="2 3">
    <name type="scientific">Gigaspora margarita</name>
    <dbReference type="NCBI Taxonomy" id="4874"/>
    <lineage>
        <taxon>Eukaryota</taxon>
        <taxon>Fungi</taxon>
        <taxon>Fungi incertae sedis</taxon>
        <taxon>Mucoromycota</taxon>
        <taxon>Glomeromycotina</taxon>
        <taxon>Glomeromycetes</taxon>
        <taxon>Diversisporales</taxon>
        <taxon>Gigasporaceae</taxon>
        <taxon>Gigaspora</taxon>
    </lineage>
</organism>